<comment type="subcellular location">
    <subcellularLocation>
        <location evidence="1">Cell envelope</location>
    </subcellularLocation>
</comment>
<evidence type="ECO:0000313" key="8">
    <source>
        <dbReference type="Proteomes" id="UP000259273"/>
    </source>
</evidence>
<protein>
    <submittedName>
        <fullName evidence="7">Uncharacterized protein</fullName>
    </submittedName>
</protein>
<feature type="domain" description="Multidrug resistance protein MdtA-like barrel-sandwich hybrid" evidence="5">
    <location>
        <begin position="71"/>
        <end position="215"/>
    </location>
</feature>
<feature type="compositionally biased region" description="Low complexity" evidence="4">
    <location>
        <begin position="403"/>
        <end position="415"/>
    </location>
</feature>
<dbReference type="Pfam" id="PF25917">
    <property type="entry name" value="BSH_RND"/>
    <property type="match status" value="1"/>
</dbReference>
<dbReference type="InterPro" id="IPR058625">
    <property type="entry name" value="MdtA-like_BSH"/>
</dbReference>
<dbReference type="GO" id="GO:0015562">
    <property type="term" value="F:efflux transmembrane transporter activity"/>
    <property type="evidence" value="ECO:0007669"/>
    <property type="project" value="TreeGrafter"/>
</dbReference>
<organism evidence="7 8">
    <name type="scientific">Haliea salexigens</name>
    <dbReference type="NCBI Taxonomy" id="287487"/>
    <lineage>
        <taxon>Bacteria</taxon>
        <taxon>Pseudomonadati</taxon>
        <taxon>Pseudomonadota</taxon>
        <taxon>Gammaproteobacteria</taxon>
        <taxon>Cellvibrionales</taxon>
        <taxon>Halieaceae</taxon>
        <taxon>Haliea</taxon>
    </lineage>
</organism>
<dbReference type="EMBL" id="DMND01000059">
    <property type="protein sequence ID" value="HAN26807.1"/>
    <property type="molecule type" value="Genomic_DNA"/>
</dbReference>
<evidence type="ECO:0000313" key="7">
    <source>
        <dbReference type="EMBL" id="HAN26807.1"/>
    </source>
</evidence>
<dbReference type="Gene3D" id="2.40.30.170">
    <property type="match status" value="1"/>
</dbReference>
<name>A0A3C1KJC7_9GAMM</name>
<dbReference type="InterPro" id="IPR058627">
    <property type="entry name" value="MdtA-like_C"/>
</dbReference>
<dbReference type="PANTHER" id="PTHR30469:SF12">
    <property type="entry name" value="MULTIDRUG RESISTANCE PROTEIN MDTA"/>
    <property type="match status" value="1"/>
</dbReference>
<dbReference type="STRING" id="1121937.GCA_000423125_00531"/>
<dbReference type="AlphaFoldDB" id="A0A3C1KJC7"/>
<comment type="caution">
    <text evidence="7">The sequence shown here is derived from an EMBL/GenBank/DDBJ whole genome shotgun (WGS) entry which is preliminary data.</text>
</comment>
<reference evidence="7 8" key="1">
    <citation type="journal article" date="2018" name="Nat. Biotechnol.">
        <title>A standardized bacterial taxonomy based on genome phylogeny substantially revises the tree of life.</title>
        <authorList>
            <person name="Parks D.H."/>
            <person name="Chuvochina M."/>
            <person name="Waite D.W."/>
            <person name="Rinke C."/>
            <person name="Skarshewski A."/>
            <person name="Chaumeil P.A."/>
            <person name="Hugenholtz P."/>
        </authorList>
    </citation>
    <scope>NUCLEOTIDE SEQUENCE [LARGE SCALE GENOMIC DNA]</scope>
    <source>
        <strain evidence="7">UBA9158</strain>
    </source>
</reference>
<dbReference type="SUPFAM" id="SSF111369">
    <property type="entry name" value="HlyD-like secretion proteins"/>
    <property type="match status" value="1"/>
</dbReference>
<sequence>MATVKRQFVVACALLLAAALITALLYTMRPDTEISEPVYVPITVDVVVAEKETIRIPMQAQGTVSPLQQTTLLAEVQGRIVAVSEAFNVGGFVNQGDVLLRIDPRDYQARLARAEAALRSAESEQLQERGRADVARREWEKLPAGSQRSDEARDLYLRKPQLAQVEAQLLAARADLQTAQNDLDRTIVRAPYRALIGAKHAEVGQFVTPGTQLAEVFSVELAEVRLPIPQTRLPYLDLPGVGSGKAGAAIDLYTDVNGDVTHWPATLHRSEGVFDERSRVLYVVARIDDPYGLTSPEPQPLRIGTFVTANIAGRPMPGLVALPRYVMRAGDNVAVVDDNNLVRNRTVTTLNTGGDFVYVSAGLENGDEVILTTLDSALTGAEVSVVSRVSSRELRNQADGRQATAGDIAGDAATAVPGEAPPA</sequence>
<evidence type="ECO:0000259" key="6">
    <source>
        <dbReference type="Pfam" id="PF25967"/>
    </source>
</evidence>
<dbReference type="Pfam" id="PF25967">
    <property type="entry name" value="RND-MFP_C"/>
    <property type="match status" value="1"/>
</dbReference>
<dbReference type="Gene3D" id="1.10.287.470">
    <property type="entry name" value="Helix hairpin bin"/>
    <property type="match status" value="1"/>
</dbReference>
<dbReference type="Proteomes" id="UP000259273">
    <property type="component" value="Unassembled WGS sequence"/>
</dbReference>
<keyword evidence="3" id="KW-0813">Transport</keyword>
<evidence type="ECO:0000256" key="4">
    <source>
        <dbReference type="SAM" id="MobiDB-lite"/>
    </source>
</evidence>
<dbReference type="PANTHER" id="PTHR30469">
    <property type="entry name" value="MULTIDRUG RESISTANCE PROTEIN MDTA"/>
    <property type="match status" value="1"/>
</dbReference>
<feature type="region of interest" description="Disordered" evidence="4">
    <location>
        <begin position="396"/>
        <end position="423"/>
    </location>
</feature>
<evidence type="ECO:0000256" key="3">
    <source>
        <dbReference type="ARBA" id="ARBA00022448"/>
    </source>
</evidence>
<proteinExistence type="inferred from homology"/>
<gene>
    <name evidence="7" type="ORF">DCP75_03635</name>
</gene>
<comment type="similarity">
    <text evidence="2">Belongs to the membrane fusion protein (MFP) (TC 8.A.1) family.</text>
</comment>
<evidence type="ECO:0000256" key="2">
    <source>
        <dbReference type="ARBA" id="ARBA00009477"/>
    </source>
</evidence>
<evidence type="ECO:0000259" key="5">
    <source>
        <dbReference type="Pfam" id="PF25917"/>
    </source>
</evidence>
<dbReference type="Gene3D" id="2.40.420.20">
    <property type="match status" value="1"/>
</dbReference>
<dbReference type="GO" id="GO:1990281">
    <property type="term" value="C:efflux pump complex"/>
    <property type="evidence" value="ECO:0007669"/>
    <property type="project" value="TreeGrafter"/>
</dbReference>
<dbReference type="Gene3D" id="2.40.50.100">
    <property type="match status" value="1"/>
</dbReference>
<dbReference type="NCBIfam" id="TIGR01730">
    <property type="entry name" value="RND_mfp"/>
    <property type="match status" value="1"/>
</dbReference>
<accession>A0A3C1KJC7</accession>
<evidence type="ECO:0000256" key="1">
    <source>
        <dbReference type="ARBA" id="ARBA00004196"/>
    </source>
</evidence>
<feature type="domain" description="Multidrug resistance protein MdtA-like C-terminal permuted SH3" evidence="6">
    <location>
        <begin position="329"/>
        <end position="375"/>
    </location>
</feature>
<dbReference type="InterPro" id="IPR006143">
    <property type="entry name" value="RND_pump_MFP"/>
</dbReference>